<sequence length="173" mass="19656">MRNLLKITSILCTIVLLTNCAAFGTKTLYKKETNSLIKPKTLGFSQLESKPIIDKIVIGTSDIYDQIMASELNKMDIESHNIEYPNFEKWTDLEKQKISDICASNKLDGIIFTQLIFINTKYSMMLIPVGKSQDTEVEMQYFDSNGNLILHTKHNTAKGNSYLDYPDAKKNCT</sequence>
<dbReference type="OrthoDB" id="1426723at2"/>
<protein>
    <recommendedName>
        <fullName evidence="4">Lipoprotein</fullName>
    </recommendedName>
</protein>
<organism evidence="2 3">
    <name type="scientific">Mariniflexile fucanivorans</name>
    <dbReference type="NCBI Taxonomy" id="264023"/>
    <lineage>
        <taxon>Bacteria</taxon>
        <taxon>Pseudomonadati</taxon>
        <taxon>Bacteroidota</taxon>
        <taxon>Flavobacteriia</taxon>
        <taxon>Flavobacteriales</taxon>
        <taxon>Flavobacteriaceae</taxon>
        <taxon>Mariniflexile</taxon>
    </lineage>
</organism>
<evidence type="ECO:0000256" key="1">
    <source>
        <dbReference type="SAM" id="SignalP"/>
    </source>
</evidence>
<dbReference type="EMBL" id="SLUP01000002">
    <property type="protein sequence ID" value="TCL67519.1"/>
    <property type="molecule type" value="Genomic_DNA"/>
</dbReference>
<name>A0A4R1RN18_9FLAO</name>
<evidence type="ECO:0000313" key="3">
    <source>
        <dbReference type="Proteomes" id="UP000295455"/>
    </source>
</evidence>
<keyword evidence="3" id="KW-1185">Reference proteome</keyword>
<dbReference type="RefSeq" id="WP_132215153.1">
    <property type="nucleotide sequence ID" value="NZ_OX156936.1"/>
</dbReference>
<comment type="caution">
    <text evidence="2">The sequence shown here is derived from an EMBL/GenBank/DDBJ whole genome shotgun (WGS) entry which is preliminary data.</text>
</comment>
<dbReference type="Proteomes" id="UP000295455">
    <property type="component" value="Unassembled WGS sequence"/>
</dbReference>
<evidence type="ECO:0000313" key="2">
    <source>
        <dbReference type="EMBL" id="TCL67519.1"/>
    </source>
</evidence>
<feature type="signal peptide" evidence="1">
    <location>
        <begin position="1"/>
        <end position="21"/>
    </location>
</feature>
<proteinExistence type="predicted"/>
<evidence type="ECO:0008006" key="4">
    <source>
        <dbReference type="Google" id="ProtNLM"/>
    </source>
</evidence>
<keyword evidence="1" id="KW-0732">Signal</keyword>
<feature type="chain" id="PRO_5020406244" description="Lipoprotein" evidence="1">
    <location>
        <begin position="22"/>
        <end position="173"/>
    </location>
</feature>
<dbReference type="AlphaFoldDB" id="A0A4R1RN18"/>
<gene>
    <name evidence="2" type="ORF">EV196_10275</name>
</gene>
<reference evidence="2 3" key="1">
    <citation type="submission" date="2019-03" db="EMBL/GenBank/DDBJ databases">
        <title>Genomic Encyclopedia of Type Strains, Phase IV (KMG-IV): sequencing the most valuable type-strain genomes for metagenomic binning, comparative biology and taxonomic classification.</title>
        <authorList>
            <person name="Goeker M."/>
        </authorList>
    </citation>
    <scope>NUCLEOTIDE SEQUENCE [LARGE SCALE GENOMIC DNA]</scope>
    <source>
        <strain evidence="2 3">DSM 18792</strain>
    </source>
</reference>
<accession>A0A4R1RN18</accession>